<evidence type="ECO:0000256" key="4">
    <source>
        <dbReference type="ARBA" id="ARBA00023277"/>
    </source>
</evidence>
<name>A0A806KB81_9BACT</name>
<dbReference type="GO" id="GO:0005576">
    <property type="term" value="C:extracellular region"/>
    <property type="evidence" value="ECO:0007669"/>
    <property type="project" value="TreeGrafter"/>
</dbReference>
<keyword evidence="4" id="KW-0119">Carbohydrate metabolism</keyword>
<organism evidence="9">
    <name type="scientific">uncultured bacterium contig00066</name>
    <dbReference type="NCBI Taxonomy" id="1181548"/>
    <lineage>
        <taxon>Bacteria</taxon>
        <taxon>environmental samples</taxon>
    </lineage>
</organism>
<dbReference type="InterPro" id="IPR017853">
    <property type="entry name" value="GH"/>
</dbReference>
<keyword evidence="5 7" id="KW-0326">Glycosidase</keyword>
<dbReference type="GO" id="GO:0009986">
    <property type="term" value="C:cell surface"/>
    <property type="evidence" value="ECO:0007669"/>
    <property type="project" value="TreeGrafter"/>
</dbReference>
<dbReference type="Gene3D" id="3.20.20.80">
    <property type="entry name" value="Glycosidases"/>
    <property type="match status" value="1"/>
</dbReference>
<comment type="similarity">
    <text evidence="1 7">Belongs to the glycosyl hydrolase 5 (cellulase A) family.</text>
</comment>
<evidence type="ECO:0000256" key="2">
    <source>
        <dbReference type="ARBA" id="ARBA00022801"/>
    </source>
</evidence>
<dbReference type="AlphaFoldDB" id="A0A806KB81"/>
<dbReference type="InterPro" id="IPR001547">
    <property type="entry name" value="Glyco_hydro_5"/>
</dbReference>
<evidence type="ECO:0000256" key="6">
    <source>
        <dbReference type="ARBA" id="ARBA00023326"/>
    </source>
</evidence>
<proteinExistence type="inferred from homology"/>
<evidence type="ECO:0000256" key="1">
    <source>
        <dbReference type="ARBA" id="ARBA00005641"/>
    </source>
</evidence>
<dbReference type="PANTHER" id="PTHR31297">
    <property type="entry name" value="GLUCAN ENDO-1,6-BETA-GLUCOSIDASE B"/>
    <property type="match status" value="1"/>
</dbReference>
<dbReference type="EMBL" id="JQ844172">
    <property type="protein sequence ID" value="AGS51846.1"/>
    <property type="molecule type" value="Genomic_DNA"/>
</dbReference>
<dbReference type="Pfam" id="PF00150">
    <property type="entry name" value="Cellulase"/>
    <property type="match status" value="1"/>
</dbReference>
<dbReference type="SUPFAM" id="SSF51445">
    <property type="entry name" value="(Trans)glycosidases"/>
    <property type="match status" value="1"/>
</dbReference>
<dbReference type="PANTHER" id="PTHR31297:SF41">
    <property type="entry name" value="ENDOGLUCANASE, PUTATIVE (AFU_ORTHOLOGUE AFUA_5G01830)-RELATED"/>
    <property type="match status" value="1"/>
</dbReference>
<feature type="domain" description="Glycoside hydrolase family 5" evidence="8">
    <location>
        <begin position="91"/>
        <end position="395"/>
    </location>
</feature>
<evidence type="ECO:0000256" key="7">
    <source>
        <dbReference type="RuleBase" id="RU361153"/>
    </source>
</evidence>
<evidence type="ECO:0000313" key="9">
    <source>
        <dbReference type="EMBL" id="AGS51846.1"/>
    </source>
</evidence>
<sequence length="435" mass="48836">MIIPIIQRTLKVLFNMAEKKGLLILLFPILLAACTGKSGNSSTEQASGARDIVGDYMLEPVSGKTAFDYFRDEGILVGWNLGNTLDSYSNGIGSETTWGNPPINQEIMNGVKAAGFDLIRIPITWMGHIGSAPDHTIAPQRLKRVAEAVEMAHNAGLKVIINLHHDGSTSSLDQEEGWLSIGKSYKSEDEYNRITRQFTRVWEQIAAYFQNYGDWLIFEPMNEIHDGGWCWSSDFRSNPAPQLAIINKWNQIFTDVVRRAGGNNAQRYLVIPAYCTNPQQTLSPAFLLPNDSTPNKQIVSFHYYDPWEFGINSSRSNWGTAADKQKTDDDFAPFKTRFIDNKIPVIIGECGAVLQLFPDDPAREAQARQSRFEYLPHVFSMARKYNLVPIYWDNGGIRGNGEKFGLLDRRTGMANSVDSAELLRLMISSVKQEVN</sequence>
<accession>A0A806KB81</accession>
<reference evidence="9" key="1">
    <citation type="submission" date="2012-03" db="EMBL/GenBank/DDBJ databases">
        <title>Functional metagenomics reveals considerable lignocellulase gene clusters in the gut microbiome of a wood-feeding higher termite.</title>
        <authorList>
            <person name="Liu N."/>
        </authorList>
    </citation>
    <scope>NUCLEOTIDE SEQUENCE</scope>
</reference>
<keyword evidence="3" id="KW-0136">Cellulose degradation</keyword>
<keyword evidence="2 7" id="KW-0378">Hydrolase</keyword>
<dbReference type="GO" id="GO:0030245">
    <property type="term" value="P:cellulose catabolic process"/>
    <property type="evidence" value="ECO:0007669"/>
    <property type="project" value="UniProtKB-KW"/>
</dbReference>
<dbReference type="GO" id="GO:0008422">
    <property type="term" value="F:beta-glucosidase activity"/>
    <property type="evidence" value="ECO:0007669"/>
    <property type="project" value="TreeGrafter"/>
</dbReference>
<keyword evidence="6" id="KW-0624">Polysaccharide degradation</keyword>
<protein>
    <submittedName>
        <fullName evidence="9">Glycoside hydrolase family 5</fullName>
    </submittedName>
</protein>
<evidence type="ECO:0000256" key="5">
    <source>
        <dbReference type="ARBA" id="ARBA00023295"/>
    </source>
</evidence>
<evidence type="ECO:0000259" key="8">
    <source>
        <dbReference type="Pfam" id="PF00150"/>
    </source>
</evidence>
<evidence type="ECO:0000256" key="3">
    <source>
        <dbReference type="ARBA" id="ARBA00023001"/>
    </source>
</evidence>
<dbReference type="InterPro" id="IPR050386">
    <property type="entry name" value="Glycosyl_hydrolase_5"/>
</dbReference>